<organism evidence="1 2">
    <name type="scientific">Methylobacterium durans</name>
    <dbReference type="NCBI Taxonomy" id="2202825"/>
    <lineage>
        <taxon>Bacteria</taxon>
        <taxon>Pseudomonadati</taxon>
        <taxon>Pseudomonadota</taxon>
        <taxon>Alphaproteobacteria</taxon>
        <taxon>Hyphomicrobiales</taxon>
        <taxon>Methylobacteriaceae</taxon>
        <taxon>Methylobacterium</taxon>
    </lineage>
</organism>
<evidence type="ECO:0000313" key="1">
    <source>
        <dbReference type="EMBL" id="AWN41164.1"/>
    </source>
</evidence>
<evidence type="ECO:0000313" key="2">
    <source>
        <dbReference type="Proteomes" id="UP000245926"/>
    </source>
</evidence>
<dbReference type="Proteomes" id="UP000245926">
    <property type="component" value="Chromosome"/>
</dbReference>
<accession>A0A2U8W4Y1</accession>
<name>A0A2U8W4Y1_9HYPH</name>
<dbReference type="AlphaFoldDB" id="A0A2U8W4Y1"/>
<reference evidence="2" key="1">
    <citation type="submission" date="2018-05" db="EMBL/GenBank/DDBJ databases">
        <title>Complete Genome Sequence of Methylobacterium sp. 17SD2-17.</title>
        <authorList>
            <person name="Srinivasan S."/>
        </authorList>
    </citation>
    <scope>NUCLEOTIDE SEQUENCE [LARGE SCALE GENOMIC DNA]</scope>
    <source>
        <strain evidence="2">17SD2-17</strain>
    </source>
</reference>
<dbReference type="EMBL" id="CP029550">
    <property type="protein sequence ID" value="AWN41164.1"/>
    <property type="molecule type" value="Genomic_DNA"/>
</dbReference>
<proteinExistence type="predicted"/>
<dbReference type="KEGG" id="mets:DK389_12310"/>
<protein>
    <submittedName>
        <fullName evidence="1">Uncharacterized protein</fullName>
    </submittedName>
</protein>
<keyword evidence="2" id="KW-1185">Reference proteome</keyword>
<dbReference type="OrthoDB" id="7059994at2"/>
<sequence>MKKLLNKIDYVLRSHEVLARPRKRTRKGDAQANFNEAVSALVCDLTHCVLIGHTEGIVLTRSIALLSVKSRYKPSFIGKTLPDILDLMADPKLSLIRQEIGTREPGAKKGNLTKIWPGITLERLVTEHDIQLEDIRYRPPTECIILKSTKEGYWDQTQAINYDDTPETHSMRTEMQLINDWLGRANIGFNQSLAQVDSPVDIHNRCLIPIGGDHN</sequence>
<gene>
    <name evidence="1" type="ORF">DK389_12310</name>
</gene>